<proteinExistence type="inferred from homology"/>
<dbReference type="InterPro" id="IPR002829">
    <property type="entry name" value="DUF116"/>
</dbReference>
<accession>A0A7W9W506</accession>
<dbReference type="AlphaFoldDB" id="A0A7W9W506"/>
<dbReference type="GO" id="GO:0004659">
    <property type="term" value="F:prenyltransferase activity"/>
    <property type="evidence" value="ECO:0007669"/>
    <property type="project" value="InterPro"/>
</dbReference>
<dbReference type="PROSITE" id="PS00444">
    <property type="entry name" value="POLYPRENYL_SYNTHASE_2"/>
    <property type="match status" value="1"/>
</dbReference>
<dbReference type="Gene3D" id="1.10.600.10">
    <property type="entry name" value="Farnesyl Diphosphate Synthase"/>
    <property type="match status" value="1"/>
</dbReference>
<dbReference type="RefSeq" id="WP_184192181.1">
    <property type="nucleotide sequence ID" value="NZ_JACHGW010000001.1"/>
</dbReference>
<reference evidence="6 7" key="1">
    <citation type="submission" date="2020-08" db="EMBL/GenBank/DDBJ databases">
        <title>Genomic Encyclopedia of Type Strains, Phase IV (KMG-IV): sequencing the most valuable type-strain genomes for metagenomic binning, comparative biology and taxonomic classification.</title>
        <authorList>
            <person name="Goeker M."/>
        </authorList>
    </citation>
    <scope>NUCLEOTIDE SEQUENCE [LARGE SCALE GENOMIC DNA]</scope>
    <source>
        <strain evidence="6 7">DSM 23562</strain>
    </source>
</reference>
<dbReference type="SFLD" id="SFLDS00005">
    <property type="entry name" value="Isoprenoid_Synthase_Type_I"/>
    <property type="match status" value="1"/>
</dbReference>
<evidence type="ECO:0000256" key="1">
    <source>
        <dbReference type="ARBA" id="ARBA00001946"/>
    </source>
</evidence>
<dbReference type="SUPFAM" id="SSF48576">
    <property type="entry name" value="Terpenoid synthases"/>
    <property type="match status" value="1"/>
</dbReference>
<evidence type="ECO:0000256" key="3">
    <source>
        <dbReference type="ARBA" id="ARBA00022679"/>
    </source>
</evidence>
<protein>
    <submittedName>
        <fullName evidence="6">Geranylgeranyl pyrophosphate synthase</fullName>
    </submittedName>
</protein>
<dbReference type="InterPro" id="IPR000092">
    <property type="entry name" value="Polyprenyl_synt"/>
</dbReference>
<dbReference type="Pfam" id="PF01976">
    <property type="entry name" value="DUF116"/>
    <property type="match status" value="1"/>
</dbReference>
<comment type="similarity">
    <text evidence="2">Belongs to the FPP/GGPP synthase family.</text>
</comment>
<comment type="cofactor">
    <cofactor evidence="1">
        <name>Mg(2+)</name>
        <dbReference type="ChEBI" id="CHEBI:18420"/>
    </cofactor>
</comment>
<name>A0A7W9W506_ARMRO</name>
<comment type="caution">
    <text evidence="6">The sequence shown here is derived from an EMBL/GenBank/DDBJ whole genome shotgun (WGS) entry which is preliminary data.</text>
</comment>
<dbReference type="PANTHER" id="PTHR12001">
    <property type="entry name" value="GERANYLGERANYL PYROPHOSPHATE SYNTHASE"/>
    <property type="match status" value="1"/>
</dbReference>
<dbReference type="Proteomes" id="UP000520814">
    <property type="component" value="Unassembled WGS sequence"/>
</dbReference>
<evidence type="ECO:0000313" key="6">
    <source>
        <dbReference type="EMBL" id="MBB6048541.1"/>
    </source>
</evidence>
<organism evidence="6 7">
    <name type="scientific">Armatimonas rosea</name>
    <dbReference type="NCBI Taxonomy" id="685828"/>
    <lineage>
        <taxon>Bacteria</taxon>
        <taxon>Bacillati</taxon>
        <taxon>Armatimonadota</taxon>
        <taxon>Armatimonadia</taxon>
        <taxon>Armatimonadales</taxon>
        <taxon>Armatimonadaceae</taxon>
        <taxon>Armatimonas</taxon>
    </lineage>
</organism>
<dbReference type="InterPro" id="IPR008949">
    <property type="entry name" value="Isoprenoid_synthase_dom_sf"/>
</dbReference>
<keyword evidence="4" id="KW-0479">Metal-binding</keyword>
<dbReference type="GO" id="GO:0008299">
    <property type="term" value="P:isoprenoid biosynthetic process"/>
    <property type="evidence" value="ECO:0007669"/>
    <property type="project" value="InterPro"/>
</dbReference>
<evidence type="ECO:0000256" key="5">
    <source>
        <dbReference type="ARBA" id="ARBA00022842"/>
    </source>
</evidence>
<evidence type="ECO:0000313" key="7">
    <source>
        <dbReference type="Proteomes" id="UP000520814"/>
    </source>
</evidence>
<dbReference type="GO" id="GO:0046872">
    <property type="term" value="F:metal ion binding"/>
    <property type="evidence" value="ECO:0007669"/>
    <property type="project" value="UniProtKB-KW"/>
</dbReference>
<dbReference type="Pfam" id="PF00348">
    <property type="entry name" value="polyprenyl_synt"/>
    <property type="match status" value="1"/>
</dbReference>
<dbReference type="PANTHER" id="PTHR12001:SF69">
    <property type="entry name" value="ALL TRANS-POLYPRENYL-DIPHOSPHATE SYNTHASE PDSS1"/>
    <property type="match status" value="1"/>
</dbReference>
<evidence type="ECO:0000256" key="2">
    <source>
        <dbReference type="ARBA" id="ARBA00006706"/>
    </source>
</evidence>
<evidence type="ECO:0000256" key="4">
    <source>
        <dbReference type="ARBA" id="ARBA00022723"/>
    </source>
</evidence>
<dbReference type="EMBL" id="JACHGW010000001">
    <property type="protein sequence ID" value="MBB6048541.1"/>
    <property type="molecule type" value="Genomic_DNA"/>
</dbReference>
<sequence length="572" mass="63388">MAIPLTILPRPVPQRPERQPQANIPQTRPERELIRQQTIDYVERVAPTPPLSQAELRTHAETFADQYGWDRRYVDYIGVLINNETWRETLATIPFERRLLLLPKCLRVEDRCPAPFDEFGLLCKRCGLCSIEELQDEAERLGYAVLVAEGSAIVMAIIQTGKIDAIVGVSCLNVLERAFPYMEAAAVPGVAIPLLQDDCKDTTIDLEWVWEVIHHTSEDKTRRLNLDTLRQEVESWFTPESLEAILGPSEGATDDMARTWLAGAGKRWRPFLTACVYKALQSDSEAPLPDGLRKIAVAVECFHKASLIHDDIEDADAQRYGEKTLHEQFGVPIALNLGDLLLGEGYRLLAESDAAPAARARLLKIAAQGHRTLCLGQGAELAWMRNPETLTPLQVANIFRQKTSPAFEVALQLGAAYAEADDAIHEVLANYSLALGIAYQIQDDLHDLASESEPSDLSALRPSMPLAIARERAKAPEVKALLEAAWKRDSRLDTAALARQITELGADTRSRDLMESYKDEAIRSLVELENASLKGLLRRVIGKLFQVEVKGWCSEFEARNAPGGAPSAPPAG</sequence>
<keyword evidence="7" id="KW-1185">Reference proteome</keyword>
<keyword evidence="3" id="KW-0808">Transferase</keyword>
<dbReference type="InterPro" id="IPR033749">
    <property type="entry name" value="Polyprenyl_synt_CS"/>
</dbReference>
<keyword evidence="5" id="KW-0460">Magnesium</keyword>
<gene>
    <name evidence="6" type="ORF">HNQ39_000303</name>
</gene>